<organism evidence="2 3">
    <name type="scientific">Volvox reticuliferus</name>
    <dbReference type="NCBI Taxonomy" id="1737510"/>
    <lineage>
        <taxon>Eukaryota</taxon>
        <taxon>Viridiplantae</taxon>
        <taxon>Chlorophyta</taxon>
        <taxon>core chlorophytes</taxon>
        <taxon>Chlorophyceae</taxon>
        <taxon>CS clade</taxon>
        <taxon>Chlamydomonadales</taxon>
        <taxon>Volvocaceae</taxon>
        <taxon>Volvox</taxon>
    </lineage>
</organism>
<accession>A0A8J4CQN5</accession>
<proteinExistence type="predicted"/>
<dbReference type="SUPFAM" id="SSF51126">
    <property type="entry name" value="Pectin lyase-like"/>
    <property type="match status" value="1"/>
</dbReference>
<name>A0A8J4CQN5_9CHLO</name>
<dbReference type="EMBL" id="BNCP01000042">
    <property type="protein sequence ID" value="GIL88002.1"/>
    <property type="molecule type" value="Genomic_DNA"/>
</dbReference>
<evidence type="ECO:0000313" key="2">
    <source>
        <dbReference type="EMBL" id="GIL88002.1"/>
    </source>
</evidence>
<keyword evidence="1" id="KW-0732">Signal</keyword>
<comment type="caution">
    <text evidence="2">The sequence shown here is derived from an EMBL/GenBank/DDBJ whole genome shotgun (WGS) entry which is preliminary data.</text>
</comment>
<sequence length="146" mass="16595">MRFQKGRALQWIILLIQAVAAWAGSECQLVAKGIYNDYSDYYDTTTNSSEAFINCTGDSVTFYKGKEDKLPLVTYGKAVIEIDPLYSDNIRLIGAKDVTFTEFVLSKRDFKNDPLFITNCTNCTFRNVAIDSLRFGNVRRILLHIT</sequence>
<dbReference type="Proteomes" id="UP000747110">
    <property type="component" value="Unassembled WGS sequence"/>
</dbReference>
<feature type="signal peptide" evidence="1">
    <location>
        <begin position="1"/>
        <end position="23"/>
    </location>
</feature>
<feature type="chain" id="PRO_5035252276" evidence="1">
    <location>
        <begin position="24"/>
        <end position="146"/>
    </location>
</feature>
<protein>
    <submittedName>
        <fullName evidence="2">Uncharacterized protein</fullName>
    </submittedName>
</protein>
<reference evidence="2" key="1">
    <citation type="journal article" date="2021" name="Proc. Natl. Acad. Sci. U.S.A.">
        <title>Three genomes in the algal genus Volvox reveal the fate of a haploid sex-determining region after a transition to homothallism.</title>
        <authorList>
            <person name="Yamamoto K."/>
            <person name="Hamaji T."/>
            <person name="Kawai-Toyooka H."/>
            <person name="Matsuzaki R."/>
            <person name="Takahashi F."/>
            <person name="Nishimura Y."/>
            <person name="Kawachi M."/>
            <person name="Noguchi H."/>
            <person name="Minakuchi Y."/>
            <person name="Umen J.G."/>
            <person name="Toyoda A."/>
            <person name="Nozaki H."/>
        </authorList>
    </citation>
    <scope>NUCLEOTIDE SEQUENCE</scope>
    <source>
        <strain evidence="2">NIES-3786</strain>
    </source>
</reference>
<dbReference type="InterPro" id="IPR011050">
    <property type="entry name" value="Pectin_lyase_fold/virulence"/>
</dbReference>
<feature type="non-terminal residue" evidence="2">
    <location>
        <position position="146"/>
    </location>
</feature>
<dbReference type="AlphaFoldDB" id="A0A8J4CQN5"/>
<keyword evidence="3" id="KW-1185">Reference proteome</keyword>
<evidence type="ECO:0000313" key="3">
    <source>
        <dbReference type="Proteomes" id="UP000747110"/>
    </source>
</evidence>
<evidence type="ECO:0000256" key="1">
    <source>
        <dbReference type="SAM" id="SignalP"/>
    </source>
</evidence>
<gene>
    <name evidence="2" type="ORF">Vretifemale_16039</name>
</gene>